<name>A0A3R9KU11_STROR</name>
<dbReference type="InterPro" id="IPR001387">
    <property type="entry name" value="Cro/C1-type_HTH"/>
</dbReference>
<protein>
    <recommendedName>
        <fullName evidence="1">HTH cro/C1-type domain-containing protein</fullName>
    </recommendedName>
</protein>
<dbReference type="EMBL" id="RJPI01000002">
    <property type="protein sequence ID" value="RSJ65581.1"/>
    <property type="molecule type" value="Genomic_DNA"/>
</dbReference>
<feature type="domain" description="HTH cro/C1-type" evidence="1">
    <location>
        <begin position="11"/>
        <end position="44"/>
    </location>
</feature>
<dbReference type="SUPFAM" id="SSF47413">
    <property type="entry name" value="lambda repressor-like DNA-binding domains"/>
    <property type="match status" value="1"/>
</dbReference>
<proteinExistence type="predicted"/>
<evidence type="ECO:0000313" key="2">
    <source>
        <dbReference type="EMBL" id="RSJ65581.1"/>
    </source>
</evidence>
<dbReference type="GO" id="GO:0003677">
    <property type="term" value="F:DNA binding"/>
    <property type="evidence" value="ECO:0007669"/>
    <property type="project" value="InterPro"/>
</dbReference>
<sequence>MLITVETAVKVRKKRAVEQLTKKDLSEKLGIKSQTLTKVETGNYDAPRRIYQSVMDWLIDDL</sequence>
<comment type="caution">
    <text evidence="2">The sequence shown here is derived from an EMBL/GenBank/DDBJ whole genome shotgun (WGS) entry which is preliminary data.</text>
</comment>
<dbReference type="AlphaFoldDB" id="A0A3R9KU11"/>
<dbReference type="RefSeq" id="WP_050302878.1">
    <property type="nucleotide sequence ID" value="NZ_RJPI01000002.1"/>
</dbReference>
<organism evidence="2 3">
    <name type="scientific">Streptococcus oralis</name>
    <dbReference type="NCBI Taxonomy" id="1303"/>
    <lineage>
        <taxon>Bacteria</taxon>
        <taxon>Bacillati</taxon>
        <taxon>Bacillota</taxon>
        <taxon>Bacilli</taxon>
        <taxon>Lactobacillales</taxon>
        <taxon>Streptococcaceae</taxon>
        <taxon>Streptococcus</taxon>
    </lineage>
</organism>
<accession>A0A3R9KU11</accession>
<reference evidence="2 3" key="1">
    <citation type="submission" date="2018-11" db="EMBL/GenBank/DDBJ databases">
        <title>Species Designations Belie Phenotypic and Genotypic Heterogeneity in Oral Streptococci.</title>
        <authorList>
            <person name="Velsko I."/>
        </authorList>
    </citation>
    <scope>NUCLEOTIDE SEQUENCE [LARGE SCALE GENOMIC DNA]</scope>
    <source>
        <strain evidence="2 3">BCC26</strain>
    </source>
</reference>
<evidence type="ECO:0000313" key="3">
    <source>
        <dbReference type="Proteomes" id="UP000280648"/>
    </source>
</evidence>
<evidence type="ECO:0000259" key="1">
    <source>
        <dbReference type="PROSITE" id="PS50943"/>
    </source>
</evidence>
<dbReference type="InterPro" id="IPR010982">
    <property type="entry name" value="Lambda_DNA-bd_dom_sf"/>
</dbReference>
<gene>
    <name evidence="2" type="ORF">D8803_01765</name>
</gene>
<dbReference type="CDD" id="cd00093">
    <property type="entry name" value="HTH_XRE"/>
    <property type="match status" value="1"/>
</dbReference>
<dbReference type="Proteomes" id="UP000280648">
    <property type="component" value="Unassembled WGS sequence"/>
</dbReference>
<dbReference type="Gene3D" id="1.10.260.40">
    <property type="entry name" value="lambda repressor-like DNA-binding domains"/>
    <property type="match status" value="1"/>
</dbReference>
<dbReference type="PROSITE" id="PS50943">
    <property type="entry name" value="HTH_CROC1"/>
    <property type="match status" value="1"/>
</dbReference>